<keyword evidence="2" id="KW-1185">Reference proteome</keyword>
<gene>
    <name evidence="1" type="ORF">ICL16_39650</name>
</gene>
<dbReference type="PROSITE" id="PS51257">
    <property type="entry name" value="PROKAR_LIPOPROTEIN"/>
    <property type="match status" value="1"/>
</dbReference>
<evidence type="ECO:0000313" key="1">
    <source>
        <dbReference type="EMBL" id="MBD2777998.1"/>
    </source>
</evidence>
<name>A0A8J6XMZ8_9CYAN</name>
<dbReference type="RefSeq" id="WP_190837120.1">
    <property type="nucleotide sequence ID" value="NZ_CAWPPI010000118.1"/>
</dbReference>
<evidence type="ECO:0000313" key="2">
    <source>
        <dbReference type="Proteomes" id="UP000629098"/>
    </source>
</evidence>
<proteinExistence type="predicted"/>
<sequence>MKQRSFFSLLAASIIVLLLLGLTSCHGSVGKSKISSTSGDRQQPEAAMFVSKSAPVMVSMLVNPERLPKLPSEEVSKFTKTLFNHTDIDYRQDIQPWLGDEITLAVTTLDIDRDEENGQQPGYLMALATVKPTESSEFVELLFSKRALAGANLAVEQYKGVKLIYENRLASAVVGSRFVLFANDPKVLREAINNVQAPDVNLTSSSRFQLAIKQLPQEALATAFLNLPYLAKWQGLQLPIQTYDSQILSLVSKPKGLLAETAFLAKVEMSPSEQLSTKTVGALQYVPKEAGLAISGSNLSNLDESNLAQLWRQIQAAISGSHKDVSINFQSWGINWKEDIFNWVQGEYALGLLPHTGQTNPDWVFVVEKLPDTPNLIDRLDTRAQENGLTPSSITIDEQKVSAWTKITTKDRFDLQAKVLGAHTNIGNYEIFSNSLEAIDEILKAKENFLVSERNFQDSIAPFPQPNQGYLYLDWAKSQQIVERQIPILKLVELVAKPFFDQLKSITFSSYDSNTELLKGSIFFQFNDL</sequence>
<dbReference type="Proteomes" id="UP000629098">
    <property type="component" value="Unassembled WGS sequence"/>
</dbReference>
<dbReference type="InterPro" id="IPR021787">
    <property type="entry name" value="DUF3352"/>
</dbReference>
<accession>A0A8J6XMZ8</accession>
<dbReference type="Pfam" id="PF11832">
    <property type="entry name" value="DUF3352"/>
    <property type="match status" value="1"/>
</dbReference>
<organism evidence="1 2">
    <name type="scientific">Iningainema tapete BLCC-T55</name>
    <dbReference type="NCBI Taxonomy" id="2748662"/>
    <lineage>
        <taxon>Bacteria</taxon>
        <taxon>Bacillati</taxon>
        <taxon>Cyanobacteriota</taxon>
        <taxon>Cyanophyceae</taxon>
        <taxon>Nostocales</taxon>
        <taxon>Scytonemataceae</taxon>
        <taxon>Iningainema tapete</taxon>
    </lineage>
</organism>
<reference evidence="1" key="1">
    <citation type="submission" date="2020-09" db="EMBL/GenBank/DDBJ databases">
        <title>Iningainema tapete sp. nov. (Scytonemataceae, Cyanobacteria) from greenhouses in central Florida (USA) produces two types of nodularin with biosynthetic potential for microcystin-LR and anabaenopeptins.</title>
        <authorList>
            <person name="Berthold D.E."/>
            <person name="Lefler F.W."/>
            <person name="Huang I.-S."/>
            <person name="Abdulla H."/>
            <person name="Zimba P.V."/>
            <person name="Laughinghouse H.D. IV."/>
        </authorList>
    </citation>
    <scope>NUCLEOTIDE SEQUENCE</scope>
    <source>
        <strain evidence="1">BLCCT55</strain>
    </source>
</reference>
<dbReference type="EMBL" id="JACXAE010000118">
    <property type="protein sequence ID" value="MBD2777998.1"/>
    <property type="molecule type" value="Genomic_DNA"/>
</dbReference>
<protein>
    <submittedName>
        <fullName evidence="1">DUF3352 domain-containing protein</fullName>
    </submittedName>
</protein>
<comment type="caution">
    <text evidence="1">The sequence shown here is derived from an EMBL/GenBank/DDBJ whole genome shotgun (WGS) entry which is preliminary data.</text>
</comment>
<dbReference type="AlphaFoldDB" id="A0A8J6XMZ8"/>